<gene>
    <name evidence="2" type="ORF">BaRGS_00029667</name>
</gene>
<reference evidence="2 3" key="1">
    <citation type="journal article" date="2023" name="Sci. Data">
        <title>Genome assembly of the Korean intertidal mud-creeper Batillaria attramentaria.</title>
        <authorList>
            <person name="Patra A.K."/>
            <person name="Ho P.T."/>
            <person name="Jun S."/>
            <person name="Lee S.J."/>
            <person name="Kim Y."/>
            <person name="Won Y.J."/>
        </authorList>
    </citation>
    <scope>NUCLEOTIDE SEQUENCE [LARGE SCALE GENOMIC DNA]</scope>
    <source>
        <strain evidence="2">Wonlab-2016</strain>
    </source>
</reference>
<evidence type="ECO:0000256" key="1">
    <source>
        <dbReference type="ARBA" id="ARBA00023157"/>
    </source>
</evidence>
<proteinExistence type="predicted"/>
<dbReference type="EMBL" id="JACVVK020000311">
    <property type="protein sequence ID" value="KAK7479075.1"/>
    <property type="molecule type" value="Genomic_DNA"/>
</dbReference>
<protein>
    <submittedName>
        <fullName evidence="2">Uncharacterized protein</fullName>
    </submittedName>
</protein>
<organism evidence="2 3">
    <name type="scientific">Batillaria attramentaria</name>
    <dbReference type="NCBI Taxonomy" id="370345"/>
    <lineage>
        <taxon>Eukaryota</taxon>
        <taxon>Metazoa</taxon>
        <taxon>Spiralia</taxon>
        <taxon>Lophotrochozoa</taxon>
        <taxon>Mollusca</taxon>
        <taxon>Gastropoda</taxon>
        <taxon>Caenogastropoda</taxon>
        <taxon>Sorbeoconcha</taxon>
        <taxon>Cerithioidea</taxon>
        <taxon>Batillariidae</taxon>
        <taxon>Batillaria</taxon>
    </lineage>
</organism>
<accession>A0ABD0JVH3</accession>
<dbReference type="SUPFAM" id="SSF57424">
    <property type="entry name" value="LDL receptor-like module"/>
    <property type="match status" value="1"/>
</dbReference>
<dbReference type="Proteomes" id="UP001519460">
    <property type="component" value="Unassembled WGS sequence"/>
</dbReference>
<evidence type="ECO:0000313" key="3">
    <source>
        <dbReference type="Proteomes" id="UP001519460"/>
    </source>
</evidence>
<evidence type="ECO:0000313" key="2">
    <source>
        <dbReference type="EMBL" id="KAK7479075.1"/>
    </source>
</evidence>
<dbReference type="InterPro" id="IPR036055">
    <property type="entry name" value="LDL_receptor-like_sf"/>
</dbReference>
<comment type="caution">
    <text evidence="2">The sequence shown here is derived from an EMBL/GenBank/DDBJ whole genome shotgun (WGS) entry which is preliminary data.</text>
</comment>
<keyword evidence="3" id="KW-1185">Reference proteome</keyword>
<name>A0ABD0JVH3_9CAEN</name>
<dbReference type="AlphaFoldDB" id="A0ABD0JVH3"/>
<sequence>MQSLPANIDLQVYKLVDFAYVQTSGIHTAREFPGHVEGWAQVHVPLHLFTAISIISFNLGTNNNCESAYLELFHNDTYKQNRMWKACTTNTSTATDLPGMQEGDVPKQTLGGLWECSTAAMWQTHVWCNQITECVGAEDEADCTHLHPYSRLKYVSNESK</sequence>
<keyword evidence="1" id="KW-1015">Disulfide bond</keyword>